<feature type="region of interest" description="Disordered" evidence="1">
    <location>
        <begin position="1"/>
        <end position="71"/>
    </location>
</feature>
<keyword evidence="2" id="KW-1133">Transmembrane helix</keyword>
<keyword evidence="2" id="KW-0472">Membrane</keyword>
<dbReference type="EMBL" id="VCHE01000127">
    <property type="protein sequence ID" value="KAB2570647.1"/>
    <property type="molecule type" value="Genomic_DNA"/>
</dbReference>
<evidence type="ECO:0000256" key="1">
    <source>
        <dbReference type="SAM" id="MobiDB-lite"/>
    </source>
</evidence>
<dbReference type="Proteomes" id="UP000325902">
    <property type="component" value="Unassembled WGS sequence"/>
</dbReference>
<keyword evidence="2" id="KW-0812">Transmembrane</keyword>
<evidence type="ECO:0000313" key="4">
    <source>
        <dbReference type="Proteomes" id="UP000325902"/>
    </source>
</evidence>
<sequence>MTAQPHTSGPGAQDVELANVASPTTAEAGPSNSTANLQEYDYLDDDRAAGVYRPRSTESSEPPPAYVLKPPPYTAKDPALAKPLPPWKQWVVDHRKWLMLASVILAAAIVVATIYGIMKARAQGIVNALQFERGANTTLDLTIFTGTTFDVTARFDWSDALWNNDSQYKYLNFDEFRSLTFTLEGATEQFTKVYDVWLLIWQPKVFQSIEGLLYDDELSVEVFKRMINQKEFFVWIEGSTKVKIDTYLPKYRVHFKKKIMMPGFGGISRYDIFWPEMWNLSDPEQIERDGTRYPRFFNFQGYTAGGLIAGPNTPQVEQGRNYYDSSSGLTLKVDIYENGTETRLGQGNLTNFLLPYPYKPQLTAMIDVDYADIEEMAKAYEDGMMPWVLRPTGALMPKYDSPVYYAVTEGDDAPWFFEVVRGMEFSMVVNVTQGMRFMRCPNGEYDDSGTCVPYNFSSYNW</sequence>
<proteinExistence type="predicted"/>
<protein>
    <submittedName>
        <fullName evidence="3">Uncharacterized protein</fullName>
    </submittedName>
</protein>
<dbReference type="AlphaFoldDB" id="A0A5N5CZA0"/>
<name>A0A5N5CZA0_9PEZI</name>
<organism evidence="3 4">
    <name type="scientific">Lasiodiplodia theobromae</name>
    <dbReference type="NCBI Taxonomy" id="45133"/>
    <lineage>
        <taxon>Eukaryota</taxon>
        <taxon>Fungi</taxon>
        <taxon>Dikarya</taxon>
        <taxon>Ascomycota</taxon>
        <taxon>Pezizomycotina</taxon>
        <taxon>Dothideomycetes</taxon>
        <taxon>Dothideomycetes incertae sedis</taxon>
        <taxon>Botryosphaeriales</taxon>
        <taxon>Botryosphaeriaceae</taxon>
        <taxon>Lasiodiplodia</taxon>
    </lineage>
</organism>
<evidence type="ECO:0000313" key="3">
    <source>
        <dbReference type="EMBL" id="KAB2570647.1"/>
    </source>
</evidence>
<accession>A0A5N5CZA0</accession>
<evidence type="ECO:0000256" key="2">
    <source>
        <dbReference type="SAM" id="Phobius"/>
    </source>
</evidence>
<feature type="compositionally biased region" description="Polar residues" evidence="1">
    <location>
        <begin position="21"/>
        <end position="37"/>
    </location>
</feature>
<comment type="caution">
    <text evidence="3">The sequence shown here is derived from an EMBL/GenBank/DDBJ whole genome shotgun (WGS) entry which is preliminary data.</text>
</comment>
<reference evidence="3 4" key="1">
    <citation type="journal article" date="2019" name="Sci. Rep.">
        <title>A multi-omics analysis of the grapevine pathogen Lasiodiplodia theobromae reveals that temperature affects the expression of virulence- and pathogenicity-related genes.</title>
        <authorList>
            <person name="Felix C."/>
            <person name="Meneses R."/>
            <person name="Goncalves M.F.M."/>
            <person name="Tilleman L."/>
            <person name="Duarte A.S."/>
            <person name="Jorrin-Novo J.V."/>
            <person name="Van de Peer Y."/>
            <person name="Deforce D."/>
            <person name="Van Nieuwerburgh F."/>
            <person name="Esteves A.C."/>
            <person name="Alves A."/>
        </authorList>
    </citation>
    <scope>NUCLEOTIDE SEQUENCE [LARGE SCALE GENOMIC DNA]</scope>
    <source>
        <strain evidence="3 4">LA-SOL3</strain>
    </source>
</reference>
<feature type="transmembrane region" description="Helical" evidence="2">
    <location>
        <begin position="97"/>
        <end position="118"/>
    </location>
</feature>
<keyword evidence="4" id="KW-1185">Reference proteome</keyword>
<feature type="compositionally biased region" description="Pro residues" evidence="1">
    <location>
        <begin position="61"/>
        <end position="71"/>
    </location>
</feature>
<gene>
    <name evidence="3" type="ORF">DBV05_g10674</name>
</gene>